<reference evidence="1" key="1">
    <citation type="submission" date="2014-11" db="EMBL/GenBank/DDBJ databases">
        <authorList>
            <person name="Amaro Gonzalez C."/>
        </authorList>
    </citation>
    <scope>NUCLEOTIDE SEQUENCE</scope>
</reference>
<proteinExistence type="predicted"/>
<reference evidence="1" key="2">
    <citation type="journal article" date="2015" name="Fish Shellfish Immunol.">
        <title>Early steps in the European eel (Anguilla anguilla)-Vibrio vulnificus interaction in the gills: Role of the RtxA13 toxin.</title>
        <authorList>
            <person name="Callol A."/>
            <person name="Pajuelo D."/>
            <person name="Ebbesson L."/>
            <person name="Teles M."/>
            <person name="MacKenzie S."/>
            <person name="Amaro C."/>
        </authorList>
    </citation>
    <scope>NUCLEOTIDE SEQUENCE</scope>
</reference>
<organism evidence="1">
    <name type="scientific">Anguilla anguilla</name>
    <name type="common">European freshwater eel</name>
    <name type="synonym">Muraena anguilla</name>
    <dbReference type="NCBI Taxonomy" id="7936"/>
    <lineage>
        <taxon>Eukaryota</taxon>
        <taxon>Metazoa</taxon>
        <taxon>Chordata</taxon>
        <taxon>Craniata</taxon>
        <taxon>Vertebrata</taxon>
        <taxon>Euteleostomi</taxon>
        <taxon>Actinopterygii</taxon>
        <taxon>Neopterygii</taxon>
        <taxon>Teleostei</taxon>
        <taxon>Anguilliformes</taxon>
        <taxon>Anguillidae</taxon>
        <taxon>Anguilla</taxon>
    </lineage>
</organism>
<sequence>MLACSEFSEEKKVFWNNPFQNNVRFKLND</sequence>
<protein>
    <submittedName>
        <fullName evidence="1">Uncharacterized protein</fullName>
    </submittedName>
</protein>
<name>A0A0E9S8Q1_ANGAN</name>
<dbReference type="AlphaFoldDB" id="A0A0E9S8Q1"/>
<dbReference type="EMBL" id="GBXM01071679">
    <property type="protein sequence ID" value="JAH36898.1"/>
    <property type="molecule type" value="Transcribed_RNA"/>
</dbReference>
<accession>A0A0E9S8Q1</accession>
<evidence type="ECO:0000313" key="1">
    <source>
        <dbReference type="EMBL" id="JAH36898.1"/>
    </source>
</evidence>